<evidence type="ECO:0000256" key="1">
    <source>
        <dbReference type="SAM" id="MobiDB-lite"/>
    </source>
</evidence>
<protein>
    <submittedName>
        <fullName evidence="2">Uncharacterized protein</fullName>
    </submittedName>
</protein>
<evidence type="ECO:0000313" key="3">
    <source>
        <dbReference type="Proteomes" id="UP000324222"/>
    </source>
</evidence>
<keyword evidence="3" id="KW-1185">Reference proteome</keyword>
<dbReference type="EMBL" id="VSRR010023572">
    <property type="protein sequence ID" value="MPC65602.1"/>
    <property type="molecule type" value="Genomic_DNA"/>
</dbReference>
<feature type="region of interest" description="Disordered" evidence="1">
    <location>
        <begin position="41"/>
        <end position="61"/>
    </location>
</feature>
<dbReference type="AlphaFoldDB" id="A0A5B7H3F2"/>
<gene>
    <name evidence="2" type="ORF">E2C01_059740</name>
</gene>
<comment type="caution">
    <text evidence="2">The sequence shown here is derived from an EMBL/GenBank/DDBJ whole genome shotgun (WGS) entry which is preliminary data.</text>
</comment>
<evidence type="ECO:0000313" key="2">
    <source>
        <dbReference type="EMBL" id="MPC65602.1"/>
    </source>
</evidence>
<sequence>MNEGTLCTMHQTLAGRGSFWGDRAHFLTVVRVRKVVSSLSSHPRDWGGLLGRKSSSQDMCR</sequence>
<name>A0A5B7H3F2_PORTR</name>
<dbReference type="Proteomes" id="UP000324222">
    <property type="component" value="Unassembled WGS sequence"/>
</dbReference>
<accession>A0A5B7H3F2</accession>
<reference evidence="2 3" key="1">
    <citation type="submission" date="2019-05" db="EMBL/GenBank/DDBJ databases">
        <title>Another draft genome of Portunus trituberculatus and its Hox gene families provides insights of decapod evolution.</title>
        <authorList>
            <person name="Jeong J.-H."/>
            <person name="Song I."/>
            <person name="Kim S."/>
            <person name="Choi T."/>
            <person name="Kim D."/>
            <person name="Ryu S."/>
            <person name="Kim W."/>
        </authorList>
    </citation>
    <scope>NUCLEOTIDE SEQUENCE [LARGE SCALE GENOMIC DNA]</scope>
    <source>
        <tissue evidence="2">Muscle</tissue>
    </source>
</reference>
<proteinExistence type="predicted"/>
<organism evidence="2 3">
    <name type="scientific">Portunus trituberculatus</name>
    <name type="common">Swimming crab</name>
    <name type="synonym">Neptunus trituberculatus</name>
    <dbReference type="NCBI Taxonomy" id="210409"/>
    <lineage>
        <taxon>Eukaryota</taxon>
        <taxon>Metazoa</taxon>
        <taxon>Ecdysozoa</taxon>
        <taxon>Arthropoda</taxon>
        <taxon>Crustacea</taxon>
        <taxon>Multicrustacea</taxon>
        <taxon>Malacostraca</taxon>
        <taxon>Eumalacostraca</taxon>
        <taxon>Eucarida</taxon>
        <taxon>Decapoda</taxon>
        <taxon>Pleocyemata</taxon>
        <taxon>Brachyura</taxon>
        <taxon>Eubrachyura</taxon>
        <taxon>Portunoidea</taxon>
        <taxon>Portunidae</taxon>
        <taxon>Portuninae</taxon>
        <taxon>Portunus</taxon>
    </lineage>
</organism>